<dbReference type="GO" id="GO:0016874">
    <property type="term" value="F:ligase activity"/>
    <property type="evidence" value="ECO:0007669"/>
    <property type="project" value="UniProtKB-KW"/>
</dbReference>
<reference evidence="6" key="1">
    <citation type="submission" date="2021-01" db="EMBL/GenBank/DDBJ databases">
        <title>Genomic Encyclopedia of Type Strains, Phase IV (KMG-IV): sequencing the most valuable type-strain genomes for metagenomic binning, comparative biology and taxonomic classification.</title>
        <authorList>
            <person name="Goeker M."/>
        </authorList>
    </citation>
    <scope>NUCLEOTIDE SEQUENCE</scope>
    <source>
        <strain evidence="6">DSM 23230</strain>
    </source>
</reference>
<evidence type="ECO:0000256" key="1">
    <source>
        <dbReference type="ARBA" id="ARBA00022598"/>
    </source>
</evidence>
<feature type="domain" description="ATP-grasp" evidence="5">
    <location>
        <begin position="92"/>
        <end position="298"/>
    </location>
</feature>
<sequence>MLILDKPYVSEFLEDTILELNLPVLKNKAAKEFKLNEDINFLEEKEFVNKVKNEESLIYSNSENPINWITNHLSFTDLPEKIDIFKDKYQFRKLLRDMYPDFYFRKVSFDELDQIDINEVKIPFIIKPSVGFFSMGVYQVNSALEWEKVRGELKKEVNNMKDNYPEEVINTNEFIIEENIEGKEFAIDLYYNDEGKPVILNILEHIFSSGEDVNDRVYITSKKIIEKYHNSFLDFLNEMGALINLNGFPMHIEFRVDNDENIVPIEVNPMRFAGWCTTDVAYHAYGINVYEYFFKQKEPNWEKILKIKKDKIYSIVVADLPNDINVNDIIEINYDKFSSYFENTLEMRKIDYNKYGVFAFLFAETSYDNWGELETILKSDLREYLKFKH</sequence>
<comment type="caution">
    <text evidence="6">The sequence shown here is derived from an EMBL/GenBank/DDBJ whole genome shotgun (WGS) entry which is preliminary data.</text>
</comment>
<evidence type="ECO:0000256" key="4">
    <source>
        <dbReference type="PROSITE-ProRule" id="PRU00409"/>
    </source>
</evidence>
<dbReference type="Proteomes" id="UP000774000">
    <property type="component" value="Unassembled WGS sequence"/>
</dbReference>
<dbReference type="AlphaFoldDB" id="A0A938XSA2"/>
<dbReference type="InterPro" id="IPR011761">
    <property type="entry name" value="ATP-grasp"/>
</dbReference>
<dbReference type="PROSITE" id="PS50975">
    <property type="entry name" value="ATP_GRASP"/>
    <property type="match status" value="1"/>
</dbReference>
<dbReference type="InterPro" id="IPR052032">
    <property type="entry name" value="ATP-dep_AA_Ligase"/>
</dbReference>
<evidence type="ECO:0000313" key="7">
    <source>
        <dbReference type="Proteomes" id="UP000774000"/>
    </source>
</evidence>
<keyword evidence="7" id="KW-1185">Reference proteome</keyword>
<evidence type="ECO:0000256" key="2">
    <source>
        <dbReference type="ARBA" id="ARBA00022741"/>
    </source>
</evidence>
<organism evidence="6 7">
    <name type="scientific">Halanaerobacter jeridensis</name>
    <dbReference type="NCBI Taxonomy" id="706427"/>
    <lineage>
        <taxon>Bacteria</taxon>
        <taxon>Bacillati</taxon>
        <taxon>Bacillota</taxon>
        <taxon>Clostridia</taxon>
        <taxon>Halanaerobiales</taxon>
        <taxon>Halobacteroidaceae</taxon>
        <taxon>Halanaerobacter</taxon>
    </lineage>
</organism>
<gene>
    <name evidence="6" type="ORF">JOC47_001399</name>
</gene>
<dbReference type="GO" id="GO:0046872">
    <property type="term" value="F:metal ion binding"/>
    <property type="evidence" value="ECO:0007669"/>
    <property type="project" value="InterPro"/>
</dbReference>
<keyword evidence="2 4" id="KW-0547">Nucleotide-binding</keyword>
<evidence type="ECO:0000256" key="3">
    <source>
        <dbReference type="ARBA" id="ARBA00022840"/>
    </source>
</evidence>
<name>A0A938XSA2_9FIRM</name>
<evidence type="ECO:0000313" key="6">
    <source>
        <dbReference type="EMBL" id="MBM7556548.1"/>
    </source>
</evidence>
<dbReference type="GO" id="GO:0005524">
    <property type="term" value="F:ATP binding"/>
    <property type="evidence" value="ECO:0007669"/>
    <property type="project" value="UniProtKB-UniRule"/>
</dbReference>
<dbReference type="PANTHER" id="PTHR43585:SF2">
    <property type="entry name" value="ATP-GRASP ENZYME FSQD"/>
    <property type="match status" value="1"/>
</dbReference>
<dbReference type="Pfam" id="PF13535">
    <property type="entry name" value="ATP-grasp_4"/>
    <property type="match status" value="1"/>
</dbReference>
<proteinExistence type="predicted"/>
<dbReference type="EMBL" id="JAFBDQ010000006">
    <property type="protein sequence ID" value="MBM7556548.1"/>
    <property type="molecule type" value="Genomic_DNA"/>
</dbReference>
<accession>A0A938XSA2</accession>
<dbReference type="Gene3D" id="3.30.470.20">
    <property type="entry name" value="ATP-grasp fold, B domain"/>
    <property type="match status" value="1"/>
</dbReference>
<dbReference type="PANTHER" id="PTHR43585">
    <property type="entry name" value="FUMIPYRROLE BIOSYNTHESIS PROTEIN C"/>
    <property type="match status" value="1"/>
</dbReference>
<protein>
    <recommendedName>
        <fullName evidence="5">ATP-grasp domain-containing protein</fullName>
    </recommendedName>
</protein>
<evidence type="ECO:0000259" key="5">
    <source>
        <dbReference type="PROSITE" id="PS50975"/>
    </source>
</evidence>
<keyword evidence="3 4" id="KW-0067">ATP-binding</keyword>
<dbReference type="SUPFAM" id="SSF56059">
    <property type="entry name" value="Glutathione synthetase ATP-binding domain-like"/>
    <property type="match status" value="1"/>
</dbReference>
<keyword evidence="1" id="KW-0436">Ligase</keyword>